<comment type="caution">
    <text evidence="2">The sequence shown here is derived from an EMBL/GenBank/DDBJ whole genome shotgun (WGS) entry which is preliminary data.</text>
</comment>
<dbReference type="PANTHER" id="PTHR22916:SF3">
    <property type="entry name" value="UDP-GLCNAC:BETAGAL BETA-1,3-N-ACETYLGLUCOSAMINYLTRANSFERASE-LIKE PROTEIN 1"/>
    <property type="match status" value="1"/>
</dbReference>
<evidence type="ECO:0000313" key="2">
    <source>
        <dbReference type="EMBL" id="HHE08099.1"/>
    </source>
</evidence>
<organism evidence="2">
    <name type="scientific">Chlorobaculum parvum</name>
    <dbReference type="NCBI Taxonomy" id="274539"/>
    <lineage>
        <taxon>Bacteria</taxon>
        <taxon>Pseudomonadati</taxon>
        <taxon>Chlorobiota</taxon>
        <taxon>Chlorobiia</taxon>
        <taxon>Chlorobiales</taxon>
        <taxon>Chlorobiaceae</taxon>
        <taxon>Chlorobaculum</taxon>
    </lineage>
</organism>
<sequence>MDTPIFDIQPAVSIILPTFNRAPHLADAIESVLAQSFIDWELIIIDDGSSDETFDVVDDYLQRHQNIRYLKHRNRKVALSRNAGIQASFGRYITFLDSDDLYLSGHLESRFLMMEQRPELALISGGFVCEGKPWVRDRHDPTTWVHVNDCILAATMFGQRELFIEIGGFRALEYAEDPDLWDRAVQHHNVLKINKPETYLYRRSPDSITGTYKPDAP</sequence>
<dbReference type="GO" id="GO:0016758">
    <property type="term" value="F:hexosyltransferase activity"/>
    <property type="evidence" value="ECO:0007669"/>
    <property type="project" value="UniProtKB-ARBA"/>
</dbReference>
<dbReference type="Gene3D" id="3.90.550.10">
    <property type="entry name" value="Spore Coat Polysaccharide Biosynthesis Protein SpsA, Chain A"/>
    <property type="match status" value="1"/>
</dbReference>
<dbReference type="PANTHER" id="PTHR22916">
    <property type="entry name" value="GLYCOSYLTRANSFERASE"/>
    <property type="match status" value="1"/>
</dbReference>
<dbReference type="SUPFAM" id="SSF53448">
    <property type="entry name" value="Nucleotide-diphospho-sugar transferases"/>
    <property type="match status" value="1"/>
</dbReference>
<dbReference type="CDD" id="cd00761">
    <property type="entry name" value="Glyco_tranf_GTA_type"/>
    <property type="match status" value="1"/>
</dbReference>
<dbReference type="InterPro" id="IPR029044">
    <property type="entry name" value="Nucleotide-diphossugar_trans"/>
</dbReference>
<accession>A0A7C5HPV3</accession>
<name>A0A7C5HPV3_9CHLB</name>
<dbReference type="Pfam" id="PF00535">
    <property type="entry name" value="Glycos_transf_2"/>
    <property type="match status" value="1"/>
</dbReference>
<gene>
    <name evidence="2" type="ORF">ENL01_04390</name>
</gene>
<dbReference type="Proteomes" id="UP000886059">
    <property type="component" value="Unassembled WGS sequence"/>
</dbReference>
<dbReference type="AlphaFoldDB" id="A0A7C5HPV3"/>
<protein>
    <submittedName>
        <fullName evidence="2">Glycosyltransferase family 2 protein</fullName>
    </submittedName>
</protein>
<evidence type="ECO:0000259" key="1">
    <source>
        <dbReference type="Pfam" id="PF00535"/>
    </source>
</evidence>
<proteinExistence type="predicted"/>
<reference evidence="2" key="1">
    <citation type="journal article" date="2020" name="mSystems">
        <title>Genome- and Community-Level Interaction Insights into Carbon Utilization and Element Cycling Functions of Hydrothermarchaeota in Hydrothermal Sediment.</title>
        <authorList>
            <person name="Zhou Z."/>
            <person name="Liu Y."/>
            <person name="Xu W."/>
            <person name="Pan J."/>
            <person name="Luo Z.H."/>
            <person name="Li M."/>
        </authorList>
    </citation>
    <scope>NUCLEOTIDE SEQUENCE [LARGE SCALE GENOMIC DNA]</scope>
    <source>
        <strain evidence="2">HyVt-628</strain>
    </source>
</reference>
<dbReference type="EMBL" id="DRSK01000247">
    <property type="protein sequence ID" value="HHE08099.1"/>
    <property type="molecule type" value="Genomic_DNA"/>
</dbReference>
<feature type="domain" description="Glycosyltransferase 2-like" evidence="1">
    <location>
        <begin position="13"/>
        <end position="142"/>
    </location>
</feature>
<dbReference type="InterPro" id="IPR001173">
    <property type="entry name" value="Glyco_trans_2-like"/>
</dbReference>